<keyword evidence="1" id="KW-0378">Hydrolase</keyword>
<keyword evidence="1" id="KW-0645">Protease</keyword>
<dbReference type="InterPro" id="IPR005082">
    <property type="entry name" value="Peptidase_U9_T4_prohead"/>
</dbReference>
<dbReference type="GO" id="GO:0006508">
    <property type="term" value="P:proteolysis"/>
    <property type="evidence" value="ECO:0007669"/>
    <property type="project" value="UniProtKB-KW"/>
</dbReference>
<proteinExistence type="predicted"/>
<dbReference type="GO" id="GO:0008233">
    <property type="term" value="F:peptidase activity"/>
    <property type="evidence" value="ECO:0007669"/>
    <property type="project" value="UniProtKB-KW"/>
</dbReference>
<accession>A0A6J5M6Z1</accession>
<gene>
    <name evidence="1" type="ORF">UFOVP447_40</name>
</gene>
<dbReference type="EMBL" id="LR796423">
    <property type="protein sequence ID" value="CAB4142795.1"/>
    <property type="molecule type" value="Genomic_DNA"/>
</dbReference>
<dbReference type="Pfam" id="PF03420">
    <property type="entry name" value="Peptidase_S77"/>
    <property type="match status" value="1"/>
</dbReference>
<reference evidence="1" key="1">
    <citation type="submission" date="2020-04" db="EMBL/GenBank/DDBJ databases">
        <authorList>
            <person name="Chiriac C."/>
            <person name="Salcher M."/>
            <person name="Ghai R."/>
            <person name="Kavagutti S V."/>
        </authorList>
    </citation>
    <scope>NUCLEOTIDE SEQUENCE</scope>
</reference>
<name>A0A6J5M6Z1_9CAUD</name>
<protein>
    <submittedName>
        <fullName evidence="1">Prohead core scaffolding protein and protease</fullName>
    </submittedName>
</protein>
<organism evidence="1">
    <name type="scientific">uncultured Caudovirales phage</name>
    <dbReference type="NCBI Taxonomy" id="2100421"/>
    <lineage>
        <taxon>Viruses</taxon>
        <taxon>Duplodnaviria</taxon>
        <taxon>Heunggongvirae</taxon>
        <taxon>Uroviricota</taxon>
        <taxon>Caudoviricetes</taxon>
        <taxon>Peduoviridae</taxon>
        <taxon>Maltschvirus</taxon>
        <taxon>Maltschvirus maltsch</taxon>
    </lineage>
</organism>
<evidence type="ECO:0000313" key="1">
    <source>
        <dbReference type="EMBL" id="CAB4142795.1"/>
    </source>
</evidence>
<sequence>MKLITEVLDELQYVTEAKEDGSKNLYIEGIFLQSSIKNRNGRMYPEEVMDKEVARYMKEAVETKTAMGELGHPNGPQINLDRVSHRIVSLRKEGTDYVGKALITNTPMGNIARGLMESGARLGVSSRGMGSLKMNKEGVNEVQDDFRLATAADIVADPSAPNAWVDGIMEGVEWVYDERLGYKAIQVAEEAKKQIERAVSSRQLQERKVQIFENYLANLSKIRN</sequence>